<evidence type="ECO:0008006" key="4">
    <source>
        <dbReference type="Google" id="ProtNLM"/>
    </source>
</evidence>
<dbReference type="EMBL" id="JAAIUW010000002">
    <property type="protein sequence ID" value="KAF7842367.1"/>
    <property type="molecule type" value="Genomic_DNA"/>
</dbReference>
<dbReference type="Proteomes" id="UP000634136">
    <property type="component" value="Unassembled WGS sequence"/>
</dbReference>
<dbReference type="AlphaFoldDB" id="A0A834XCM7"/>
<evidence type="ECO:0000313" key="2">
    <source>
        <dbReference type="EMBL" id="KAF7842367.1"/>
    </source>
</evidence>
<evidence type="ECO:0000256" key="1">
    <source>
        <dbReference type="SAM" id="SignalP"/>
    </source>
</evidence>
<reference evidence="2" key="1">
    <citation type="submission" date="2020-09" db="EMBL/GenBank/DDBJ databases">
        <title>Genome-Enabled Discovery of Anthraquinone Biosynthesis in Senna tora.</title>
        <authorList>
            <person name="Kang S.-H."/>
            <person name="Pandey R.P."/>
            <person name="Lee C.-M."/>
            <person name="Sim J.-S."/>
            <person name="Jeong J.-T."/>
            <person name="Choi B.-S."/>
            <person name="Jung M."/>
            <person name="Ginzburg D."/>
            <person name="Zhao K."/>
            <person name="Won S.Y."/>
            <person name="Oh T.-J."/>
            <person name="Yu Y."/>
            <person name="Kim N.-H."/>
            <person name="Lee O.R."/>
            <person name="Lee T.-H."/>
            <person name="Bashyal P."/>
            <person name="Kim T.-S."/>
            <person name="Lee W.-H."/>
            <person name="Kawkins C."/>
            <person name="Kim C.-K."/>
            <person name="Kim J.S."/>
            <person name="Ahn B.O."/>
            <person name="Rhee S.Y."/>
            <person name="Sohng J.K."/>
        </authorList>
    </citation>
    <scope>NUCLEOTIDE SEQUENCE</scope>
    <source>
        <tissue evidence="2">Leaf</tissue>
    </source>
</reference>
<organism evidence="2 3">
    <name type="scientific">Senna tora</name>
    <dbReference type="NCBI Taxonomy" id="362788"/>
    <lineage>
        <taxon>Eukaryota</taxon>
        <taxon>Viridiplantae</taxon>
        <taxon>Streptophyta</taxon>
        <taxon>Embryophyta</taxon>
        <taxon>Tracheophyta</taxon>
        <taxon>Spermatophyta</taxon>
        <taxon>Magnoliopsida</taxon>
        <taxon>eudicotyledons</taxon>
        <taxon>Gunneridae</taxon>
        <taxon>Pentapetalae</taxon>
        <taxon>rosids</taxon>
        <taxon>fabids</taxon>
        <taxon>Fabales</taxon>
        <taxon>Fabaceae</taxon>
        <taxon>Caesalpinioideae</taxon>
        <taxon>Cassia clade</taxon>
        <taxon>Senna</taxon>
    </lineage>
</organism>
<accession>A0A834XCM7</accession>
<comment type="caution">
    <text evidence="2">The sequence shown here is derived from an EMBL/GenBank/DDBJ whole genome shotgun (WGS) entry which is preliminary data.</text>
</comment>
<feature type="signal peptide" evidence="1">
    <location>
        <begin position="1"/>
        <end position="20"/>
    </location>
</feature>
<name>A0A834XCM7_9FABA</name>
<feature type="chain" id="PRO_5032681719" description="Secreted protein" evidence="1">
    <location>
        <begin position="21"/>
        <end position="131"/>
    </location>
</feature>
<gene>
    <name evidence="2" type="ORF">G2W53_004665</name>
</gene>
<keyword evidence="1" id="KW-0732">Signal</keyword>
<proteinExistence type="predicted"/>
<evidence type="ECO:0000313" key="3">
    <source>
        <dbReference type="Proteomes" id="UP000634136"/>
    </source>
</evidence>
<protein>
    <recommendedName>
        <fullName evidence="4">Secreted protein</fullName>
    </recommendedName>
</protein>
<keyword evidence="3" id="KW-1185">Reference proteome</keyword>
<sequence length="131" mass="14001">MRGRLLCPWLLGLMLQPHDGPNLPLPCVGVRLSAPHYPSCYDMGGVRAESGSERSGGLLSPLPSVPIIPPIVLPVSPPVSVVSAPGRLRLLPPGLPSFFSLLHFLKCNVLGGPRQQFRHGFRGLLGDRAAK</sequence>